<dbReference type="PRINTS" id="PR00509">
    <property type="entry name" value="PGMPMM"/>
</dbReference>
<evidence type="ECO:0000259" key="11">
    <source>
        <dbReference type="Pfam" id="PF02880"/>
    </source>
</evidence>
<evidence type="ECO:0000256" key="2">
    <source>
        <dbReference type="ARBA" id="ARBA00010231"/>
    </source>
</evidence>
<dbReference type="Pfam" id="PF00408">
    <property type="entry name" value="PGM_PMM_IV"/>
    <property type="match status" value="1"/>
</dbReference>
<dbReference type="PANTHER" id="PTHR43771">
    <property type="entry name" value="PHOSPHOMANNOMUTASE"/>
    <property type="match status" value="1"/>
</dbReference>
<dbReference type="SUPFAM" id="SSF55957">
    <property type="entry name" value="Phosphoglucomutase, C-terminal domain"/>
    <property type="match status" value="1"/>
</dbReference>
<keyword evidence="6" id="KW-0413">Isomerase</keyword>
<dbReference type="InterPro" id="IPR005841">
    <property type="entry name" value="Alpha-D-phosphohexomutase_SF"/>
</dbReference>
<dbReference type="Gene3D" id="3.30.310.50">
    <property type="entry name" value="Alpha-D-phosphohexomutase, C-terminal domain"/>
    <property type="match status" value="1"/>
</dbReference>
<comment type="cofactor">
    <cofactor evidence="1">
        <name>Mg(2+)</name>
        <dbReference type="ChEBI" id="CHEBI:18420"/>
    </cofactor>
</comment>
<sequence>MNPLIFREYDIRGIAEKDLTDDVVFAIGQGFGTYAQNVGVRETLVGGDVRLSTERIRRTLIDGLLASGMNVFDLGIVPTPVFYFSFFQYDKNSGVMITGSHNPPDFNGFKIGLGKTTIYGEEIQNLHKLIETKKFKTGKGKLFDLNPIPDYIKMIQNKVSIRSGLRVVFDPGNGTVGVLLEELVTGLGVDPVFINLEPDGNFPAHLPDPTVPKYLDDLIGVVKEMDADIGIGYDGDGDRIGAIDENGDIVYGDKLLAIFASDIIKKKPNAKIVFEVKCSQGIIEYIKKIGGRPIMWKTGHSLIKAKMKQEGALLAGEMSGHMFFADDYYGYDDAIYASVRLLKILSEAQKPFSELVAEIPYYYSTPEIRVDCPDESKFKVVEAIKREFQTKLGESVKRSETKYEIIDIDGVRVVFADGWGLVRASNTQPVLVLRFEAKSQERLTEIQNLFYDQLAKFKEVTIPTT</sequence>
<evidence type="ECO:0000256" key="1">
    <source>
        <dbReference type="ARBA" id="ARBA00001946"/>
    </source>
</evidence>
<keyword evidence="5 7" id="KW-0460">Magnesium</keyword>
<evidence type="ECO:0000259" key="9">
    <source>
        <dbReference type="Pfam" id="PF02878"/>
    </source>
</evidence>
<keyword evidence="4 7" id="KW-0479">Metal-binding</keyword>
<evidence type="ECO:0000256" key="3">
    <source>
        <dbReference type="ARBA" id="ARBA00022553"/>
    </source>
</evidence>
<feature type="domain" description="Alpha-D-phosphohexomutase C-terminal" evidence="8">
    <location>
        <begin position="367"/>
        <end position="451"/>
    </location>
</feature>
<evidence type="ECO:0000256" key="5">
    <source>
        <dbReference type="ARBA" id="ARBA00022842"/>
    </source>
</evidence>
<dbReference type="EMBL" id="DTLI01000044">
    <property type="protein sequence ID" value="HHS51600.1"/>
    <property type="molecule type" value="Genomic_DNA"/>
</dbReference>
<dbReference type="Pfam" id="PF02878">
    <property type="entry name" value="PGM_PMM_I"/>
    <property type="match status" value="1"/>
</dbReference>
<reference evidence="12" key="1">
    <citation type="journal article" date="2020" name="mSystems">
        <title>Genome- and Community-Level Interaction Insights into Carbon Utilization and Element Cycling Functions of Hydrothermarchaeota in Hydrothermal Sediment.</title>
        <authorList>
            <person name="Zhou Z."/>
            <person name="Liu Y."/>
            <person name="Xu W."/>
            <person name="Pan J."/>
            <person name="Luo Z.H."/>
            <person name="Li M."/>
        </authorList>
    </citation>
    <scope>NUCLEOTIDE SEQUENCE [LARGE SCALE GENOMIC DNA]</scope>
    <source>
        <strain evidence="12">SpSt-876</strain>
    </source>
</reference>
<dbReference type="GO" id="GO:0000287">
    <property type="term" value="F:magnesium ion binding"/>
    <property type="evidence" value="ECO:0007669"/>
    <property type="project" value="InterPro"/>
</dbReference>
<dbReference type="InterPro" id="IPR016055">
    <property type="entry name" value="A-D-PHexomutase_a/b/a-I/II/III"/>
</dbReference>
<dbReference type="CDD" id="cd03089">
    <property type="entry name" value="PMM_PGM"/>
    <property type="match status" value="1"/>
</dbReference>
<feature type="domain" description="Alpha-D-phosphohexomutase alpha/beta/alpha" evidence="10">
    <location>
        <begin position="150"/>
        <end position="247"/>
    </location>
</feature>
<dbReference type="InterPro" id="IPR005844">
    <property type="entry name" value="A-D-PHexomutase_a/b/a-I"/>
</dbReference>
<dbReference type="Pfam" id="PF02879">
    <property type="entry name" value="PGM_PMM_II"/>
    <property type="match status" value="1"/>
</dbReference>
<dbReference type="InterPro" id="IPR005845">
    <property type="entry name" value="A-D-PHexomutase_a/b/a-II"/>
</dbReference>
<keyword evidence="3" id="KW-0597">Phosphoprotein</keyword>
<dbReference type="PANTHER" id="PTHR43771:SF2">
    <property type="entry name" value="PHOSPHOMANNOMUTASE_PHOSPHOGLUCOMUTASE"/>
    <property type="match status" value="1"/>
</dbReference>
<dbReference type="PROSITE" id="PS00710">
    <property type="entry name" value="PGM_PMM"/>
    <property type="match status" value="1"/>
</dbReference>
<feature type="domain" description="Alpha-D-phosphohexomutase alpha/beta/alpha" evidence="11">
    <location>
        <begin position="252"/>
        <end position="360"/>
    </location>
</feature>
<dbReference type="SUPFAM" id="SSF53738">
    <property type="entry name" value="Phosphoglucomutase, first 3 domains"/>
    <property type="match status" value="3"/>
</dbReference>
<comment type="caution">
    <text evidence="12">The sequence shown here is derived from an EMBL/GenBank/DDBJ whole genome shotgun (WGS) entry which is preliminary data.</text>
</comment>
<dbReference type="GO" id="GO:0005975">
    <property type="term" value="P:carbohydrate metabolic process"/>
    <property type="evidence" value="ECO:0007669"/>
    <property type="project" value="InterPro"/>
</dbReference>
<dbReference type="InterPro" id="IPR005843">
    <property type="entry name" value="A-D-PHexomutase_C"/>
</dbReference>
<evidence type="ECO:0000256" key="6">
    <source>
        <dbReference type="ARBA" id="ARBA00023235"/>
    </source>
</evidence>
<protein>
    <submittedName>
        <fullName evidence="12">Phosphomannomutase/phosphoglucomutase</fullName>
    </submittedName>
</protein>
<gene>
    <name evidence="12" type="ORF">ENW73_01870</name>
</gene>
<evidence type="ECO:0000256" key="4">
    <source>
        <dbReference type="ARBA" id="ARBA00022723"/>
    </source>
</evidence>
<name>A0A7C6EC68_UNCW3</name>
<dbReference type="GO" id="GO:0016868">
    <property type="term" value="F:intramolecular phosphotransferase activity"/>
    <property type="evidence" value="ECO:0007669"/>
    <property type="project" value="InterPro"/>
</dbReference>
<evidence type="ECO:0000313" key="12">
    <source>
        <dbReference type="EMBL" id="HHS51600.1"/>
    </source>
</evidence>
<dbReference type="AlphaFoldDB" id="A0A7C6EC68"/>
<dbReference type="Pfam" id="PF02880">
    <property type="entry name" value="PGM_PMM_III"/>
    <property type="match status" value="1"/>
</dbReference>
<evidence type="ECO:0000259" key="8">
    <source>
        <dbReference type="Pfam" id="PF00408"/>
    </source>
</evidence>
<dbReference type="InterPro" id="IPR005846">
    <property type="entry name" value="A-D-PHexomutase_a/b/a-III"/>
</dbReference>
<dbReference type="InterPro" id="IPR016066">
    <property type="entry name" value="A-D-PHexomutase_CS"/>
</dbReference>
<dbReference type="Gene3D" id="3.40.120.10">
    <property type="entry name" value="Alpha-D-Glucose-1,6-Bisphosphate, subunit A, domain 3"/>
    <property type="match status" value="3"/>
</dbReference>
<feature type="domain" description="Alpha-D-phosphohexomutase alpha/beta/alpha" evidence="9">
    <location>
        <begin position="5"/>
        <end position="135"/>
    </location>
</feature>
<evidence type="ECO:0000259" key="10">
    <source>
        <dbReference type="Pfam" id="PF02879"/>
    </source>
</evidence>
<evidence type="ECO:0000256" key="7">
    <source>
        <dbReference type="RuleBase" id="RU004326"/>
    </source>
</evidence>
<comment type="similarity">
    <text evidence="2 7">Belongs to the phosphohexose mutase family.</text>
</comment>
<dbReference type="InterPro" id="IPR036900">
    <property type="entry name" value="A-D-PHexomutase_C_sf"/>
</dbReference>
<accession>A0A7C6EC68</accession>
<organism evidence="12">
    <name type="scientific">candidate division WOR-3 bacterium</name>
    <dbReference type="NCBI Taxonomy" id="2052148"/>
    <lineage>
        <taxon>Bacteria</taxon>
        <taxon>Bacteria division WOR-3</taxon>
    </lineage>
</organism>
<proteinExistence type="inferred from homology"/>